<evidence type="ECO:0000256" key="1">
    <source>
        <dbReference type="SAM" id="MobiDB-lite"/>
    </source>
</evidence>
<feature type="region of interest" description="Disordered" evidence="1">
    <location>
        <begin position="65"/>
        <end position="87"/>
    </location>
</feature>
<dbReference type="GO" id="GO:0005576">
    <property type="term" value="C:extracellular region"/>
    <property type="evidence" value="ECO:0007669"/>
    <property type="project" value="InterPro"/>
</dbReference>
<protein>
    <recommendedName>
        <fullName evidence="2">Chitin-binding type-2 domain-containing protein</fullName>
    </recommendedName>
</protein>
<gene>
    <name evidence="3" type="ORF">PYW07_016548</name>
</gene>
<reference evidence="3" key="1">
    <citation type="submission" date="2023-03" db="EMBL/GenBank/DDBJ databases">
        <title>Chromosome-level genomes of two armyworms, Mythimna separata and Mythimna loreyi, provide insights into the biosynthesis and reception of sex pheromones.</title>
        <authorList>
            <person name="Zhao H."/>
        </authorList>
    </citation>
    <scope>NUCLEOTIDE SEQUENCE</scope>
    <source>
        <strain evidence="3">BeijingLab</strain>
        <tissue evidence="3">Pupa</tissue>
    </source>
</reference>
<dbReference type="InterPro" id="IPR002557">
    <property type="entry name" value="Chitin-bd_dom"/>
</dbReference>
<comment type="caution">
    <text evidence="3">The sequence shown here is derived from an EMBL/GenBank/DDBJ whole genome shotgun (WGS) entry which is preliminary data.</text>
</comment>
<dbReference type="InterPro" id="IPR052976">
    <property type="entry name" value="Scoloptoxin-like"/>
</dbReference>
<evidence type="ECO:0000259" key="2">
    <source>
        <dbReference type="PROSITE" id="PS50940"/>
    </source>
</evidence>
<feature type="domain" description="Chitin-binding type-2" evidence="2">
    <location>
        <begin position="558"/>
        <end position="617"/>
    </location>
</feature>
<dbReference type="GO" id="GO:0008061">
    <property type="term" value="F:chitin binding"/>
    <property type="evidence" value="ECO:0007669"/>
    <property type="project" value="InterPro"/>
</dbReference>
<sequence>MPIYINKITMDYKMELVALLLCAIPVLVTSITITPNGNSPEIKMLGGMTVDVQDGFLPMESKIEETTVRASRGKKRKSSNSSNSTKLDINERYRRLIPYMTFYYANDLATPTTDNIKEVEVEKAEIVETGGVNHANHREPKKIIYSNRNIPRYQGNRLTQHNIASSNPTKIYYKGGVPVYQTQGKVSQNYNPLLSEYKVLVHNDYDTGRLIQKQIPKSPFISSTRKPYLNLYNENTPNIRYYFPEKPKYKLVPYEQTPPVKVPENENVYDITKKPIPVPVSVLIPKEQVYLKPRPARPHYVYDNVDVQQANIRKQPTIVSESYYEKQRPLHALAQPVIQSGFRPIFNSPQYSKDATIYSTSLPEADPQPNYEHQKQQGGHVQSAPIDYEEFKPQYYEHVMEQTPYKVPQSTSSSIPLATLLNSLQLNKSIPKPITKENVGASIRTLLQVLNVLKAVPQQNDVVAPVLSTPKPFVAVEVIAKPELEAHREPEQAQAPEEELTAEYLAPVNPPSQHLDDLSPGGGTSQHFPLVQASDEEGGTPGRPDLDYPILTTIPTTSFDCKTQRYKGFFADPETRCQVWHYCDLNGGQASFLCPNGTIFSQAGLTCDWWFNVKCASTTQLYVLNESLYKYILPHSPKFPEDYSGPLVDKYLTLKFKEMEEEFNKKKKNKQSAAEKMDSDEEESSEDSGEGSSEKEDSSEEDSETSKDKGGESAVSEASVVVGSPGETGKVERLQDD</sequence>
<evidence type="ECO:0000313" key="3">
    <source>
        <dbReference type="EMBL" id="KAJ8718992.1"/>
    </source>
</evidence>
<accession>A0AAD7YKP4</accession>
<feature type="region of interest" description="Disordered" evidence="1">
    <location>
        <begin position="665"/>
        <end position="737"/>
    </location>
</feature>
<dbReference type="Gene3D" id="2.170.140.10">
    <property type="entry name" value="Chitin binding domain"/>
    <property type="match status" value="1"/>
</dbReference>
<proteinExistence type="predicted"/>
<dbReference type="Pfam" id="PF01607">
    <property type="entry name" value="CBM_14"/>
    <property type="match status" value="1"/>
</dbReference>
<dbReference type="EMBL" id="JARGEI010000015">
    <property type="protein sequence ID" value="KAJ8718992.1"/>
    <property type="molecule type" value="Genomic_DNA"/>
</dbReference>
<evidence type="ECO:0000313" key="4">
    <source>
        <dbReference type="Proteomes" id="UP001231518"/>
    </source>
</evidence>
<organism evidence="3 4">
    <name type="scientific">Mythimna separata</name>
    <name type="common">Oriental armyworm</name>
    <name type="synonym">Pseudaletia separata</name>
    <dbReference type="NCBI Taxonomy" id="271217"/>
    <lineage>
        <taxon>Eukaryota</taxon>
        <taxon>Metazoa</taxon>
        <taxon>Ecdysozoa</taxon>
        <taxon>Arthropoda</taxon>
        <taxon>Hexapoda</taxon>
        <taxon>Insecta</taxon>
        <taxon>Pterygota</taxon>
        <taxon>Neoptera</taxon>
        <taxon>Endopterygota</taxon>
        <taxon>Lepidoptera</taxon>
        <taxon>Glossata</taxon>
        <taxon>Ditrysia</taxon>
        <taxon>Noctuoidea</taxon>
        <taxon>Noctuidae</taxon>
        <taxon>Noctuinae</taxon>
        <taxon>Hadenini</taxon>
        <taxon>Mythimna</taxon>
    </lineage>
</organism>
<feature type="region of interest" description="Disordered" evidence="1">
    <location>
        <begin position="508"/>
        <end position="547"/>
    </location>
</feature>
<name>A0AAD7YKP4_MYTSE</name>
<keyword evidence="4" id="KW-1185">Reference proteome</keyword>
<dbReference type="AlphaFoldDB" id="A0AAD7YKP4"/>
<dbReference type="SMART" id="SM00494">
    <property type="entry name" value="ChtBD2"/>
    <property type="match status" value="1"/>
</dbReference>
<feature type="compositionally biased region" description="Acidic residues" evidence="1">
    <location>
        <begin position="678"/>
        <end position="689"/>
    </location>
</feature>
<dbReference type="InterPro" id="IPR036508">
    <property type="entry name" value="Chitin-bd_dom_sf"/>
</dbReference>
<dbReference type="PROSITE" id="PS50940">
    <property type="entry name" value="CHIT_BIND_II"/>
    <property type="match status" value="1"/>
</dbReference>
<dbReference type="PANTHER" id="PTHR22933">
    <property type="entry name" value="FI18007P1-RELATED"/>
    <property type="match status" value="1"/>
</dbReference>
<dbReference type="Proteomes" id="UP001231518">
    <property type="component" value="Chromosome 8"/>
</dbReference>
<feature type="compositionally biased region" description="Low complexity" evidence="1">
    <location>
        <begin position="712"/>
        <end position="727"/>
    </location>
</feature>
<dbReference type="PANTHER" id="PTHR22933:SF18">
    <property type="match status" value="1"/>
</dbReference>
<dbReference type="SUPFAM" id="SSF57625">
    <property type="entry name" value="Invertebrate chitin-binding proteins"/>
    <property type="match status" value="1"/>
</dbReference>